<reference evidence="1" key="1">
    <citation type="submission" date="2022-04" db="EMBL/GenBank/DDBJ databases">
        <title>Flavobacterium pygoscelis sp. nov. isolated from Chinstrap chick (Pygoscelis antarcticus).</title>
        <authorList>
            <person name="Irgang R."/>
            <person name="Poblete-Morales M."/>
            <person name="Avendano-Herrera R."/>
        </authorList>
    </citation>
    <scope>NUCLEOTIDE SEQUENCE</scope>
    <source>
        <strain evidence="1">I-SCBP12n</strain>
    </source>
</reference>
<proteinExistence type="predicted"/>
<name>A0A9X2BPK9_9FLAO</name>
<dbReference type="Proteomes" id="UP001139260">
    <property type="component" value="Unassembled WGS sequence"/>
</dbReference>
<comment type="caution">
    <text evidence="1">The sequence shown here is derived from an EMBL/GenBank/DDBJ whole genome shotgun (WGS) entry which is preliminary data.</text>
</comment>
<gene>
    <name evidence="1" type="ORF">MW871_14945</name>
</gene>
<dbReference type="AlphaFoldDB" id="A0A9X2BPK9"/>
<accession>A0A9X2BPK9</accession>
<keyword evidence="2" id="KW-1185">Reference proteome</keyword>
<protein>
    <submittedName>
        <fullName evidence="1">Uncharacterized protein</fullName>
    </submittedName>
</protein>
<dbReference type="EMBL" id="JALNUB010000013">
    <property type="protein sequence ID" value="MCK8143185.1"/>
    <property type="molecule type" value="Genomic_DNA"/>
</dbReference>
<dbReference type="RefSeq" id="WP_248429213.1">
    <property type="nucleotide sequence ID" value="NZ_JALNUB010000013.1"/>
</dbReference>
<organism evidence="1 2">
    <name type="scientific">Flavobacterium pygoscelis</name>
    <dbReference type="NCBI Taxonomy" id="2893176"/>
    <lineage>
        <taxon>Bacteria</taxon>
        <taxon>Pseudomonadati</taxon>
        <taxon>Bacteroidota</taxon>
        <taxon>Flavobacteriia</taxon>
        <taxon>Flavobacteriales</taxon>
        <taxon>Flavobacteriaceae</taxon>
        <taxon>Flavobacterium</taxon>
    </lineage>
</organism>
<sequence length="161" mass="19384">MILGFSTQINSKPTYFVEKINRGFLINQIHKDFEFDCDKYPIDLFNLNKYEPKIHTIREDKTERWKAGMKIDFFINVRTKDMFRFAPVLPVVSIQSFEVEKLCDTGEWYKDFIVLVDNVYQDVDEIKQIAQNDGFDTVEDFFEYFNKDFKGKIIHWTDKKY</sequence>
<evidence type="ECO:0000313" key="1">
    <source>
        <dbReference type="EMBL" id="MCK8143185.1"/>
    </source>
</evidence>
<evidence type="ECO:0000313" key="2">
    <source>
        <dbReference type="Proteomes" id="UP001139260"/>
    </source>
</evidence>